<feature type="domain" description="Cytochrome c" evidence="6">
    <location>
        <begin position="19"/>
        <end position="129"/>
    </location>
</feature>
<feature type="chain" id="PRO_5041955436" evidence="5">
    <location>
        <begin position="19"/>
        <end position="131"/>
    </location>
</feature>
<sequence length="131" mass="13252">MRRWMMALGLAVAGPAAAQEVDTGEALFRAHCAACHGVDATGKGPLAAMLTVPVADLTVLAARNGGEFPLLDVIRTVDGRSILAAHGGPMPVFGPMTGGGSAVVDGPEGTVLETTGDIVKIAEYLATLQAE</sequence>
<dbReference type="Pfam" id="PF00034">
    <property type="entry name" value="Cytochrom_C"/>
    <property type="match status" value="1"/>
</dbReference>
<evidence type="ECO:0000256" key="1">
    <source>
        <dbReference type="ARBA" id="ARBA00022617"/>
    </source>
</evidence>
<organism evidence="7 8">
    <name type="scientific">Psychromarinibacter sediminicola</name>
    <dbReference type="NCBI Taxonomy" id="3033385"/>
    <lineage>
        <taxon>Bacteria</taxon>
        <taxon>Pseudomonadati</taxon>
        <taxon>Pseudomonadota</taxon>
        <taxon>Alphaproteobacteria</taxon>
        <taxon>Rhodobacterales</taxon>
        <taxon>Paracoccaceae</taxon>
        <taxon>Psychromarinibacter</taxon>
    </lineage>
</organism>
<dbReference type="GO" id="GO:0009055">
    <property type="term" value="F:electron transfer activity"/>
    <property type="evidence" value="ECO:0007669"/>
    <property type="project" value="InterPro"/>
</dbReference>
<evidence type="ECO:0000313" key="7">
    <source>
        <dbReference type="EMBL" id="MDF0600329.1"/>
    </source>
</evidence>
<dbReference type="PROSITE" id="PS51007">
    <property type="entry name" value="CYTC"/>
    <property type="match status" value="1"/>
</dbReference>
<dbReference type="AlphaFoldDB" id="A0AAE3NRI5"/>
<comment type="caution">
    <text evidence="7">The sequence shown here is derived from an EMBL/GenBank/DDBJ whole genome shotgun (WGS) entry which is preliminary data.</text>
</comment>
<protein>
    <submittedName>
        <fullName evidence="7">Cytochrome c</fullName>
    </submittedName>
</protein>
<dbReference type="GO" id="GO:0046872">
    <property type="term" value="F:metal ion binding"/>
    <property type="evidence" value="ECO:0007669"/>
    <property type="project" value="UniProtKB-KW"/>
</dbReference>
<dbReference type="InterPro" id="IPR009056">
    <property type="entry name" value="Cyt_c-like_dom"/>
</dbReference>
<evidence type="ECO:0000313" key="8">
    <source>
        <dbReference type="Proteomes" id="UP001220964"/>
    </source>
</evidence>
<proteinExistence type="predicted"/>
<dbReference type="SUPFAM" id="SSF46626">
    <property type="entry name" value="Cytochrome c"/>
    <property type="match status" value="1"/>
</dbReference>
<dbReference type="Proteomes" id="UP001220964">
    <property type="component" value="Unassembled WGS sequence"/>
</dbReference>
<dbReference type="EMBL" id="JARGYC010000011">
    <property type="protein sequence ID" value="MDF0600329.1"/>
    <property type="molecule type" value="Genomic_DNA"/>
</dbReference>
<keyword evidence="2 4" id="KW-0479">Metal-binding</keyword>
<dbReference type="InterPro" id="IPR036909">
    <property type="entry name" value="Cyt_c-like_dom_sf"/>
</dbReference>
<accession>A0AAE3NRI5</accession>
<feature type="signal peptide" evidence="5">
    <location>
        <begin position="1"/>
        <end position="18"/>
    </location>
</feature>
<evidence type="ECO:0000256" key="5">
    <source>
        <dbReference type="SAM" id="SignalP"/>
    </source>
</evidence>
<gene>
    <name evidence="7" type="ORF">P1J78_06275</name>
</gene>
<name>A0AAE3NRI5_9RHOB</name>
<dbReference type="RefSeq" id="WP_275566471.1">
    <property type="nucleotide sequence ID" value="NZ_JARGYC010000011.1"/>
</dbReference>
<keyword evidence="8" id="KW-1185">Reference proteome</keyword>
<keyword evidence="3 4" id="KW-0408">Iron</keyword>
<evidence type="ECO:0000256" key="3">
    <source>
        <dbReference type="ARBA" id="ARBA00023004"/>
    </source>
</evidence>
<dbReference type="Gene3D" id="1.10.760.10">
    <property type="entry name" value="Cytochrome c-like domain"/>
    <property type="match status" value="1"/>
</dbReference>
<evidence type="ECO:0000256" key="2">
    <source>
        <dbReference type="ARBA" id="ARBA00022723"/>
    </source>
</evidence>
<keyword evidence="1 4" id="KW-0349">Heme</keyword>
<reference evidence="7" key="1">
    <citation type="submission" date="2023-03" db="EMBL/GenBank/DDBJ databases">
        <title>Multiphase analysis and comparison of six strains from genera Psychromarinibacter, Lutimaribacter, and Maritimibacter, including a novel species: Psychromarinibacter sediminicola sp. nov.</title>
        <authorList>
            <person name="Wang Y.-H."/>
            <person name="Ye M.-Q."/>
            <person name="Du Z.-J."/>
        </authorList>
    </citation>
    <scope>NUCLEOTIDE SEQUENCE</scope>
    <source>
        <strain evidence="7">C21-152</strain>
    </source>
</reference>
<dbReference type="GO" id="GO:0020037">
    <property type="term" value="F:heme binding"/>
    <property type="evidence" value="ECO:0007669"/>
    <property type="project" value="InterPro"/>
</dbReference>
<evidence type="ECO:0000256" key="4">
    <source>
        <dbReference type="PROSITE-ProRule" id="PRU00433"/>
    </source>
</evidence>
<evidence type="ECO:0000259" key="6">
    <source>
        <dbReference type="PROSITE" id="PS51007"/>
    </source>
</evidence>
<keyword evidence="5" id="KW-0732">Signal</keyword>